<keyword evidence="1" id="KW-0880">Kelch repeat</keyword>
<evidence type="ECO:0000313" key="4">
    <source>
        <dbReference type="EMBL" id="ORY95286.1"/>
    </source>
</evidence>
<evidence type="ECO:0000256" key="1">
    <source>
        <dbReference type="ARBA" id="ARBA00022441"/>
    </source>
</evidence>
<evidence type="ECO:0000313" key="5">
    <source>
        <dbReference type="Proteomes" id="UP000242180"/>
    </source>
</evidence>
<accession>A0A1X2H9D9</accession>
<evidence type="ECO:0000256" key="2">
    <source>
        <dbReference type="ARBA" id="ARBA00022737"/>
    </source>
</evidence>
<dbReference type="Pfam" id="PF24681">
    <property type="entry name" value="Kelch_KLHDC2_KLHL20_DRC7"/>
    <property type="match status" value="1"/>
</dbReference>
<reference evidence="4 5" key="1">
    <citation type="submission" date="2016-07" db="EMBL/GenBank/DDBJ databases">
        <title>Pervasive Adenine N6-methylation of Active Genes in Fungi.</title>
        <authorList>
            <consortium name="DOE Joint Genome Institute"/>
            <person name="Mondo S.J."/>
            <person name="Dannebaum R.O."/>
            <person name="Kuo R.C."/>
            <person name="Labutti K."/>
            <person name="Haridas S."/>
            <person name="Kuo A."/>
            <person name="Salamov A."/>
            <person name="Ahrendt S.R."/>
            <person name="Lipzen A."/>
            <person name="Sullivan W."/>
            <person name="Andreopoulos W.B."/>
            <person name="Clum A."/>
            <person name="Lindquist E."/>
            <person name="Daum C."/>
            <person name="Ramamoorthy G.K."/>
            <person name="Gryganskyi A."/>
            <person name="Culley D."/>
            <person name="Magnuson J.K."/>
            <person name="James T.Y."/>
            <person name="O'Malley M.A."/>
            <person name="Stajich J.E."/>
            <person name="Spatafora J.W."/>
            <person name="Visel A."/>
            <person name="Grigoriev I.V."/>
        </authorList>
    </citation>
    <scope>NUCLEOTIDE SEQUENCE [LARGE SCALE GENOMIC DNA]</scope>
    <source>
        <strain evidence="4 5">NRRL 2496</strain>
    </source>
</reference>
<keyword evidence="5" id="KW-1185">Reference proteome</keyword>
<protein>
    <recommendedName>
        <fullName evidence="6">Galactose oxidase</fullName>
    </recommendedName>
</protein>
<name>A0A1X2H9D9_SYNRA</name>
<keyword evidence="3" id="KW-0812">Transmembrane</keyword>
<dbReference type="STRING" id="13706.A0A1X2H9D9"/>
<evidence type="ECO:0008006" key="6">
    <source>
        <dbReference type="Google" id="ProtNLM"/>
    </source>
</evidence>
<comment type="caution">
    <text evidence="4">The sequence shown here is derived from an EMBL/GenBank/DDBJ whole genome shotgun (WGS) entry which is preliminary data.</text>
</comment>
<dbReference type="InterPro" id="IPR015915">
    <property type="entry name" value="Kelch-typ_b-propeller"/>
</dbReference>
<dbReference type="OMA" id="ENEPSHV"/>
<keyword evidence="2" id="KW-0677">Repeat</keyword>
<dbReference type="Proteomes" id="UP000242180">
    <property type="component" value="Unassembled WGS sequence"/>
</dbReference>
<dbReference type="EMBL" id="MCGN01000006">
    <property type="protein sequence ID" value="ORY95286.1"/>
    <property type="molecule type" value="Genomic_DNA"/>
</dbReference>
<dbReference type="Gene3D" id="2.120.10.80">
    <property type="entry name" value="Kelch-type beta propeller"/>
    <property type="match status" value="1"/>
</dbReference>
<gene>
    <name evidence="4" type="ORF">BCR43DRAFT_492742</name>
</gene>
<sequence>MADSRHTRPWSMPSNPTAGLFLPSGALNQASGNARFLKKKSQHFLVCILSDFPEFIKRIQHTATSDNQGRIWIWGGQSSGTTTTPVPGQVVRSAFDNRWAVIDTSTWTYSYPDIPNAPPARIDHTATLAGDGNIYIIGGLMYSRNVTDPTGQQTLNPVSMSSLLKFDAASSQWQNVTATGNIPAPRGGHSATLSSDGTAIIVFGGGTVDDGESNLLNDVFVLELATMRWSAPSITGLPPSPRKYHYARLVGPESLLVCFGLTDVLATSDVNLLDLRTGSWVTTYTPDAAWLAGNATALALNNTLHLTNDSLTTNSTLHPTNDTRPTQTATASSITLSSAITKGTGENEPSHVGAGILAGVISGGVVVVSRIVYYNEGRERRGYLSTVYVMNAMLCYVDWRRSAAICLDGGVSTAPRIASARSVGVGRAA</sequence>
<dbReference type="OrthoDB" id="432528at2759"/>
<keyword evidence="3" id="KW-0472">Membrane</keyword>
<dbReference type="InParanoid" id="A0A1X2H9D9"/>
<organism evidence="4 5">
    <name type="scientific">Syncephalastrum racemosum</name>
    <name type="common">Filamentous fungus</name>
    <dbReference type="NCBI Taxonomy" id="13706"/>
    <lineage>
        <taxon>Eukaryota</taxon>
        <taxon>Fungi</taxon>
        <taxon>Fungi incertae sedis</taxon>
        <taxon>Mucoromycota</taxon>
        <taxon>Mucoromycotina</taxon>
        <taxon>Mucoromycetes</taxon>
        <taxon>Mucorales</taxon>
        <taxon>Syncephalastraceae</taxon>
        <taxon>Syncephalastrum</taxon>
    </lineage>
</organism>
<evidence type="ECO:0000256" key="3">
    <source>
        <dbReference type="SAM" id="Phobius"/>
    </source>
</evidence>
<keyword evidence="3" id="KW-1133">Transmembrane helix</keyword>
<dbReference type="PANTHER" id="PTHR46093:SF18">
    <property type="entry name" value="FIBRONECTIN TYPE-III DOMAIN-CONTAINING PROTEIN"/>
    <property type="match status" value="1"/>
</dbReference>
<dbReference type="AlphaFoldDB" id="A0A1X2H9D9"/>
<feature type="transmembrane region" description="Helical" evidence="3">
    <location>
        <begin position="352"/>
        <end position="373"/>
    </location>
</feature>
<dbReference type="SUPFAM" id="SSF117281">
    <property type="entry name" value="Kelch motif"/>
    <property type="match status" value="1"/>
</dbReference>
<dbReference type="PANTHER" id="PTHR46093">
    <property type="entry name" value="ACYL-COA-BINDING DOMAIN-CONTAINING PROTEIN 5"/>
    <property type="match status" value="1"/>
</dbReference>
<proteinExistence type="predicted"/>